<feature type="compositionally biased region" description="Low complexity" evidence="2">
    <location>
        <begin position="860"/>
        <end position="875"/>
    </location>
</feature>
<feature type="compositionally biased region" description="Polar residues" evidence="2">
    <location>
        <begin position="701"/>
        <end position="739"/>
    </location>
</feature>
<feature type="compositionally biased region" description="Basic and acidic residues" evidence="2">
    <location>
        <begin position="916"/>
        <end position="927"/>
    </location>
</feature>
<dbReference type="AlphaFoldDB" id="A0A316YW79"/>
<feature type="region of interest" description="Disordered" evidence="2">
    <location>
        <begin position="619"/>
        <end position="955"/>
    </location>
</feature>
<gene>
    <name evidence="4" type="ORF">FA10DRAFT_264092</name>
</gene>
<dbReference type="Gene3D" id="2.30.29.30">
    <property type="entry name" value="Pleckstrin-homology domain (PH domain)/Phosphotyrosine-binding domain (PTB)"/>
    <property type="match status" value="1"/>
</dbReference>
<dbReference type="InterPro" id="IPR045112">
    <property type="entry name" value="PPAN-like"/>
</dbReference>
<dbReference type="GO" id="GO:0000027">
    <property type="term" value="P:ribosomal large subunit assembly"/>
    <property type="evidence" value="ECO:0007669"/>
    <property type="project" value="TreeGrafter"/>
</dbReference>
<evidence type="ECO:0000259" key="3">
    <source>
        <dbReference type="PROSITE" id="PS50003"/>
    </source>
</evidence>
<organism evidence="4 5">
    <name type="scientific">Acaromyces ingoldii</name>
    <dbReference type="NCBI Taxonomy" id="215250"/>
    <lineage>
        <taxon>Eukaryota</taxon>
        <taxon>Fungi</taxon>
        <taxon>Dikarya</taxon>
        <taxon>Basidiomycota</taxon>
        <taxon>Ustilaginomycotina</taxon>
        <taxon>Exobasidiomycetes</taxon>
        <taxon>Exobasidiales</taxon>
        <taxon>Cryptobasidiaceae</taxon>
        <taxon>Acaromyces</taxon>
    </lineage>
</organism>
<feature type="region of interest" description="Disordered" evidence="2">
    <location>
        <begin position="1089"/>
        <end position="1108"/>
    </location>
</feature>
<dbReference type="InParanoid" id="A0A316YW79"/>
<dbReference type="GO" id="GO:0030687">
    <property type="term" value="C:preribosome, large subunit precursor"/>
    <property type="evidence" value="ECO:0007669"/>
    <property type="project" value="TreeGrafter"/>
</dbReference>
<feature type="compositionally biased region" description="Basic and acidic residues" evidence="2">
    <location>
        <begin position="532"/>
        <end position="548"/>
    </location>
</feature>
<dbReference type="GeneID" id="37042425"/>
<dbReference type="PANTHER" id="PTHR12661">
    <property type="entry name" value="PETER PAN-RELATED"/>
    <property type="match status" value="1"/>
</dbReference>
<sequence length="1271" mass="139401">MSVNLSDGHVQQAFAQVRDGLTTDYFFVLASGVQAAPQQQQQHRSQPHSPLSPLRNSRPGGESCVWLVGKGNLGARGGKLGRIRRLLVREEATYLVLNADGRILLAQSLGSGLSGVKRAKAMVQGRSMANELPSRPSPIVLTDPAELTRDFIVSKLRLEEDEGLALEEGDDSGEEADDNDDAGEGQALQGMGAAAAKTPSYGSTEVGQAEPVADHGRRKGRAESPQAASGIEAQSSDNHGLNAHQDTLGQAQEHKTADGSDEEEEIEEDDTAEGSLKDGQEGRGEEIRRVTRSATAEQTKRLDLAASGGVIEDDQSADSSLLREYSSSSPLDVGTEWPMPPSKSDVTGTEPGTKILRASRVSLTKNPLHHSSTNSLSTLVKYDGSPPPTNIGRFTGSSASLNAGHSSPSAASPDLHRPASESHWPNPHRDSLPPSELPYQLRGPNRLFDGIVPAQTKSARPVHFMKHSASTPSLPKLKLSQLRRTAADDSTDAAPAPIERDHRPLPGIESFAETKKKSEIDEVPGPLPPKDPSPRVPEKDRFPPRTEEGAQSSSDDEEKARLERERNEFLAWQEEQKAKMIEKERQREKERELRIRLADEAKRERVMRKLMEEQNKWIAKTEFADTDSPPVSLDSPLLKATPATPGSPGPRSPGPRQEGAKTPRVRTASGEKDKWRKKKGAPPPLHPPPSVPPPKSPGLASTNGTTLAVTNLRAQVSSSARSRTVSFPGQAPKSPSSPGFPSDAAPLSSMMASKPSPSDATSHAAEAAGAPGVHQRHASHTPSAGVLSSIRTSNLAVESARNSSLAASIAESGWQRVDIGPSDDDDDDDDGNGDAVGDGRSSSSLEKHKDNSAVLAANTNNSSSSNNKSSSNNNKAVPKTPSPTSSPTISLARKQWSQMLAEGMEGESWITRHTKRQSEEGNLDRGNGRWQSPLLTVGRNKELPSFPSPTSPLLEGIPRADLRVQQQQQQGRLHNRESERQLEARRRAFVTDQLAQAQVDIARAEQKRLELEIAELKRREKERTELEALARAKWARQQVELKQLDAFERSKKEAERKQQRRRKAALQSLQDEEKRKEIELVKEAEAQKKRYEEEVANNERRKKDAQERALRLQEEADAMKKRREEREKKDQERKATRQELRSRLETLKSEDQLVLEGIVNVQFEGQLRWRRKAFELKGSTMLLRSPDGDISAIPSQPVETIEVTRNSILSLTDTFEEIQTPHSFRVTFNEEHKGQGGHEDTSVLLSTNSEEEKEKLMVGLSVLSDYHDLTL</sequence>
<feature type="compositionally biased region" description="Polar residues" evidence="2">
    <location>
        <begin position="395"/>
        <end position="410"/>
    </location>
</feature>
<feature type="compositionally biased region" description="Acidic residues" evidence="2">
    <location>
        <begin position="162"/>
        <end position="183"/>
    </location>
</feature>
<evidence type="ECO:0000256" key="2">
    <source>
        <dbReference type="SAM" id="MobiDB-lite"/>
    </source>
</evidence>
<feature type="region of interest" description="Disordered" evidence="2">
    <location>
        <begin position="37"/>
        <end position="58"/>
    </location>
</feature>
<dbReference type="PANTHER" id="PTHR12661:SF5">
    <property type="entry name" value="SUPPRESSOR OF SWI4 1 HOMOLOG"/>
    <property type="match status" value="1"/>
</dbReference>
<dbReference type="Proteomes" id="UP000245768">
    <property type="component" value="Unassembled WGS sequence"/>
</dbReference>
<protein>
    <recommendedName>
        <fullName evidence="3">PH domain-containing protein</fullName>
    </recommendedName>
</protein>
<name>A0A316YW79_9BASI</name>
<dbReference type="GO" id="GO:0019843">
    <property type="term" value="F:rRNA binding"/>
    <property type="evidence" value="ECO:0007669"/>
    <property type="project" value="TreeGrafter"/>
</dbReference>
<feature type="compositionally biased region" description="Polar residues" evidence="2">
    <location>
        <begin position="789"/>
        <end position="806"/>
    </location>
</feature>
<dbReference type="STRING" id="215250.A0A316YW79"/>
<feature type="compositionally biased region" description="Basic and acidic residues" evidence="2">
    <location>
        <begin position="275"/>
        <end position="289"/>
    </location>
</feature>
<dbReference type="InterPro" id="IPR011993">
    <property type="entry name" value="PH-like_dom_sf"/>
</dbReference>
<evidence type="ECO:0000313" key="4">
    <source>
        <dbReference type="EMBL" id="PWN93441.1"/>
    </source>
</evidence>
<feature type="compositionally biased region" description="Acidic residues" evidence="2">
    <location>
        <begin position="821"/>
        <end position="832"/>
    </location>
</feature>
<keyword evidence="5" id="KW-1185">Reference proteome</keyword>
<accession>A0A316YW79</accession>
<feature type="compositionally biased region" description="Acidic residues" evidence="2">
    <location>
        <begin position="259"/>
        <end position="272"/>
    </location>
</feature>
<feature type="compositionally biased region" description="Low complexity" evidence="2">
    <location>
        <begin position="369"/>
        <end position="379"/>
    </location>
</feature>
<dbReference type="RefSeq" id="XP_025380639.1">
    <property type="nucleotide sequence ID" value="XM_025520509.1"/>
</dbReference>
<feature type="compositionally biased region" description="Low complexity" evidence="2">
    <location>
        <begin position="37"/>
        <end position="55"/>
    </location>
</feature>
<evidence type="ECO:0000256" key="1">
    <source>
        <dbReference type="SAM" id="Coils"/>
    </source>
</evidence>
<proteinExistence type="predicted"/>
<keyword evidence="1" id="KW-0175">Coiled coil</keyword>
<feature type="compositionally biased region" description="Polar residues" evidence="2">
    <location>
        <begin position="232"/>
        <end position="250"/>
    </location>
</feature>
<feature type="coiled-coil region" evidence="1">
    <location>
        <begin position="571"/>
        <end position="603"/>
    </location>
</feature>
<feature type="region of interest" description="Disordered" evidence="2">
    <location>
        <begin position="162"/>
        <end position="565"/>
    </location>
</feature>
<feature type="region of interest" description="Disordered" evidence="2">
    <location>
        <begin position="1047"/>
        <end position="1071"/>
    </location>
</feature>
<feature type="compositionally biased region" description="Low complexity" evidence="2">
    <location>
        <begin position="317"/>
        <end position="331"/>
    </location>
</feature>
<feature type="region of interest" description="Disordered" evidence="2">
    <location>
        <begin position="1113"/>
        <end position="1138"/>
    </location>
</feature>
<feature type="compositionally biased region" description="Low complexity" evidence="2">
    <location>
        <begin position="184"/>
        <end position="196"/>
    </location>
</feature>
<dbReference type="InterPro" id="IPR001849">
    <property type="entry name" value="PH_domain"/>
</dbReference>
<feature type="domain" description="PH" evidence="3">
    <location>
        <begin position="1152"/>
        <end position="1265"/>
    </location>
</feature>
<evidence type="ECO:0000313" key="5">
    <source>
        <dbReference type="Proteomes" id="UP000245768"/>
    </source>
</evidence>
<dbReference type="EMBL" id="KZ819634">
    <property type="protein sequence ID" value="PWN93441.1"/>
    <property type="molecule type" value="Genomic_DNA"/>
</dbReference>
<feature type="compositionally biased region" description="Basic and acidic residues" evidence="2">
    <location>
        <begin position="1047"/>
        <end position="1057"/>
    </location>
</feature>
<reference evidence="4 5" key="1">
    <citation type="journal article" date="2018" name="Mol. Biol. Evol.">
        <title>Broad Genomic Sampling Reveals a Smut Pathogenic Ancestry of the Fungal Clade Ustilaginomycotina.</title>
        <authorList>
            <person name="Kijpornyongpan T."/>
            <person name="Mondo S.J."/>
            <person name="Barry K."/>
            <person name="Sandor L."/>
            <person name="Lee J."/>
            <person name="Lipzen A."/>
            <person name="Pangilinan J."/>
            <person name="LaButti K."/>
            <person name="Hainaut M."/>
            <person name="Henrissat B."/>
            <person name="Grigoriev I.V."/>
            <person name="Spatafora J.W."/>
            <person name="Aime M.C."/>
        </authorList>
    </citation>
    <scope>NUCLEOTIDE SEQUENCE [LARGE SCALE GENOMIC DNA]</scope>
    <source>
        <strain evidence="4 5">MCA 4198</strain>
    </source>
</reference>
<feature type="compositionally biased region" description="Pro residues" evidence="2">
    <location>
        <begin position="681"/>
        <end position="696"/>
    </location>
</feature>
<dbReference type="PROSITE" id="PS50003">
    <property type="entry name" value="PH_DOMAIN"/>
    <property type="match status" value="1"/>
</dbReference>